<gene>
    <name evidence="1" type="ORF">CVT26_010597</name>
</gene>
<reference evidence="1 2" key="1">
    <citation type="journal article" date="2018" name="Evol. Lett.">
        <title>Horizontal gene cluster transfer increased hallucinogenic mushroom diversity.</title>
        <authorList>
            <person name="Reynolds H.T."/>
            <person name="Vijayakumar V."/>
            <person name="Gluck-Thaler E."/>
            <person name="Korotkin H.B."/>
            <person name="Matheny P.B."/>
            <person name="Slot J.C."/>
        </authorList>
    </citation>
    <scope>NUCLEOTIDE SEQUENCE [LARGE SCALE GENOMIC DNA]</scope>
    <source>
        <strain evidence="1 2">SRW20</strain>
    </source>
</reference>
<dbReference type="OrthoDB" id="3365698at2759"/>
<dbReference type="EMBL" id="NHYE01005494">
    <property type="protein sequence ID" value="PPQ71635.1"/>
    <property type="molecule type" value="Genomic_DNA"/>
</dbReference>
<name>A0A409VZG0_9AGAR</name>
<sequence>MFPPEIMCFIFKEMCISQLQDLDHVLARLPGSLEYGRECIFSAVHDDLDEDFDTFSILKAVRTPGFSPYAVASVCQYWDGILSSNPSFWNTIVIFIDQMDWTELHIPQAYFTRSGNLPIDVFFIRKIPGYQVHDDMGPDMAI</sequence>
<proteinExistence type="predicted"/>
<evidence type="ECO:0008006" key="3">
    <source>
        <dbReference type="Google" id="ProtNLM"/>
    </source>
</evidence>
<dbReference type="Proteomes" id="UP000284706">
    <property type="component" value="Unassembled WGS sequence"/>
</dbReference>
<dbReference type="AlphaFoldDB" id="A0A409VZG0"/>
<accession>A0A409VZG0</accession>
<dbReference type="STRING" id="231916.A0A409VZG0"/>
<comment type="caution">
    <text evidence="1">The sequence shown here is derived from an EMBL/GenBank/DDBJ whole genome shotgun (WGS) entry which is preliminary data.</text>
</comment>
<dbReference type="InParanoid" id="A0A409VZG0"/>
<evidence type="ECO:0000313" key="2">
    <source>
        <dbReference type="Proteomes" id="UP000284706"/>
    </source>
</evidence>
<evidence type="ECO:0000313" key="1">
    <source>
        <dbReference type="EMBL" id="PPQ71635.1"/>
    </source>
</evidence>
<keyword evidence="2" id="KW-1185">Reference proteome</keyword>
<organism evidence="1 2">
    <name type="scientific">Gymnopilus dilepis</name>
    <dbReference type="NCBI Taxonomy" id="231916"/>
    <lineage>
        <taxon>Eukaryota</taxon>
        <taxon>Fungi</taxon>
        <taxon>Dikarya</taxon>
        <taxon>Basidiomycota</taxon>
        <taxon>Agaricomycotina</taxon>
        <taxon>Agaricomycetes</taxon>
        <taxon>Agaricomycetidae</taxon>
        <taxon>Agaricales</taxon>
        <taxon>Agaricineae</taxon>
        <taxon>Hymenogastraceae</taxon>
        <taxon>Gymnopilus</taxon>
    </lineage>
</organism>
<protein>
    <recommendedName>
        <fullName evidence="3">F-box domain-containing protein</fullName>
    </recommendedName>
</protein>